<accession>A0ABD5U258</accession>
<keyword evidence="3" id="KW-1185">Reference proteome</keyword>
<evidence type="ECO:0000313" key="2">
    <source>
        <dbReference type="EMBL" id="MFC6826734.1"/>
    </source>
</evidence>
<name>A0ABD5U258_9EURY</name>
<proteinExistence type="predicted"/>
<organism evidence="2 3">
    <name type="scientific">Halopelagius fulvigenes</name>
    <dbReference type="NCBI Taxonomy" id="1198324"/>
    <lineage>
        <taxon>Archaea</taxon>
        <taxon>Methanobacteriati</taxon>
        <taxon>Methanobacteriota</taxon>
        <taxon>Stenosarchaea group</taxon>
        <taxon>Halobacteria</taxon>
        <taxon>Halobacteriales</taxon>
        <taxon>Haloferacaceae</taxon>
    </lineage>
</organism>
<evidence type="ECO:0000313" key="3">
    <source>
        <dbReference type="Proteomes" id="UP001596408"/>
    </source>
</evidence>
<evidence type="ECO:0000256" key="1">
    <source>
        <dbReference type="SAM" id="MobiDB-lite"/>
    </source>
</evidence>
<gene>
    <name evidence="2" type="ORF">ACFQEV_17295</name>
</gene>
<comment type="caution">
    <text evidence="2">The sequence shown here is derived from an EMBL/GenBank/DDBJ whole genome shotgun (WGS) entry which is preliminary data.</text>
</comment>
<dbReference type="Proteomes" id="UP001596408">
    <property type="component" value="Unassembled WGS sequence"/>
</dbReference>
<dbReference type="RefSeq" id="WP_379698753.1">
    <property type="nucleotide sequence ID" value="NZ_JBHSXH010000015.1"/>
</dbReference>
<reference evidence="2 3" key="1">
    <citation type="journal article" date="2019" name="Int. J. Syst. Evol. Microbiol.">
        <title>The Global Catalogue of Microorganisms (GCM) 10K type strain sequencing project: providing services to taxonomists for standard genome sequencing and annotation.</title>
        <authorList>
            <consortium name="The Broad Institute Genomics Platform"/>
            <consortium name="The Broad Institute Genome Sequencing Center for Infectious Disease"/>
            <person name="Wu L."/>
            <person name="Ma J."/>
        </authorList>
    </citation>
    <scope>NUCLEOTIDE SEQUENCE [LARGE SCALE GENOMIC DNA]</scope>
    <source>
        <strain evidence="2 3">YIM 94188</strain>
    </source>
</reference>
<dbReference type="InterPro" id="IPR006311">
    <property type="entry name" value="TAT_signal"/>
</dbReference>
<protein>
    <submittedName>
        <fullName evidence="2">Uncharacterized protein</fullName>
    </submittedName>
</protein>
<dbReference type="PROSITE" id="PS51257">
    <property type="entry name" value="PROKAR_LIPOPROTEIN"/>
    <property type="match status" value="1"/>
</dbReference>
<feature type="region of interest" description="Disordered" evidence="1">
    <location>
        <begin position="150"/>
        <end position="179"/>
    </location>
</feature>
<dbReference type="EMBL" id="JBHSXH010000015">
    <property type="protein sequence ID" value="MFC6826734.1"/>
    <property type="molecule type" value="Genomic_DNA"/>
</dbReference>
<feature type="compositionally biased region" description="Low complexity" evidence="1">
    <location>
        <begin position="37"/>
        <end position="48"/>
    </location>
</feature>
<dbReference type="AlphaFoldDB" id="A0ABD5U258"/>
<feature type="region of interest" description="Disordered" evidence="1">
    <location>
        <begin position="32"/>
        <end position="58"/>
    </location>
</feature>
<dbReference type="PROSITE" id="PS51318">
    <property type="entry name" value="TAT"/>
    <property type="match status" value="1"/>
</dbReference>
<sequence length="353" mass="38636">MSPTRRTLLRTTALSLCGGTLASVAGCLGGSAPTGGTTPEETSSAPTTRDSDSSETDSAVDFVRWLPDPTESPFRDGYGVRYFDVASIRDRRGTLHENAYERLETEILNASSVTRYVDEDAVTATLELGFGTSVVFGSFDPAEFRERYVSERRSRGTDVATETETETPTRTPTSEPERYDGFDVYGAERVFAVSEEAIIEVDYFTRGDRPDHARAVIDARTGETHYPDGNEYVDAMLGLVDEPHALTCYPEAMDGSTSRGFRTEAITGGLKSWRFGPKTTHLTYANTYPDADAAENPDFEAYIGSESDRFGAYDGLDVKTDGRMVWVRGTLPTTRFDHLSPGGPEESVHTPNG</sequence>